<keyword evidence="5" id="KW-0067">ATP-binding</keyword>
<dbReference type="Gene3D" id="3.40.50.410">
    <property type="entry name" value="von Willebrand factor, type A domain"/>
    <property type="match status" value="1"/>
</dbReference>
<keyword evidence="4" id="KW-0547">Nucleotide-binding</keyword>
<evidence type="ECO:0000256" key="3">
    <source>
        <dbReference type="ARBA" id="ARBA00022729"/>
    </source>
</evidence>
<accession>F4PZD4</accession>
<sequence length="791" mass="88491">MVFIPSSIKSSHKKAVVAIDFGTSCSGYASAFITNNDNVDIYAHDSWPGGGSINTKTVTVISLDRQGRLAKFGYDAREDYDNAIFSNFKMVLFDSVSREKTMVKADNCDQNASIEWLVTETLLFFKQTSLERLNNGSFNKLNQRDVQWVITVPAIWDDAAKQIMRQCATNAGLCTTAGDKESLLLAYEPESGAMDYVGQTLLVFDIGGGTADFTAYKQLADGKIESIVIPFGGKFGSTYCNQNFKTFLLDLFGGDVEQEMIDSTDFMSLMDRFEIVKKSMCDSSVNDGKPRNIAFNPRVFDKNVDWLLLKIEKYNQVNGSKIQYNRSGHLSIPLDTFMRFLNPLFDGIVECVKYQMHLNPAIRTPNFIFMMGGFSENYFLQELVKKEFAYTGATVIIPKRPSLCVAKGACRFGLRPSVVAKRPVQKSYAVEIDCLITAETPHIGRKQFMINGQSYAKNVCDVFVRAGESLGMNESKTKTFVPTRADQQCVELAIFTSHLTDMQYTTDPGISFAADLTLSIPPGDTPQDRKIEMTLEFGATEVFVTARHVKTGVKVNSSIQFAMNKEEIERRNQIRLEKTKPPSVQLCICMDITGSMQPWIDESKNKMVQLAKGLLNAHAGIEFEVSFVGYRDHTDPVRFENIMFTSNMQVLEQNLARIVASGGGDVPEDVLGGFQQVLSQDWKDDHTKVCIHVADAPCHGTKYHNLGSVSDSLPHGDTSGHPEEHIKTMKNRGIDYYFIKIYGENTDLMIEEFRKTYDTPQKKIIVADLGYDTTQLIPSLVSFVSNSITKY</sequence>
<dbReference type="Gene3D" id="3.30.420.40">
    <property type="match status" value="1"/>
</dbReference>
<dbReference type="RefSeq" id="XP_004366796.1">
    <property type="nucleotide sequence ID" value="XM_004366739.1"/>
</dbReference>
<reference evidence="8" key="1">
    <citation type="journal article" date="2011" name="Genome Res.">
        <title>Phylogeny-wide analysis of social amoeba genomes highlights ancient origins for complex intercellular communication.</title>
        <authorList>
            <person name="Heidel A.J."/>
            <person name="Lawal H.M."/>
            <person name="Felder M."/>
            <person name="Schilde C."/>
            <person name="Helps N.R."/>
            <person name="Tunggal B."/>
            <person name="Rivero F."/>
            <person name="John U."/>
            <person name="Schleicher M."/>
            <person name="Eichinger L."/>
            <person name="Platzer M."/>
            <person name="Noegel A.A."/>
            <person name="Schaap P."/>
            <person name="Gloeckner G."/>
        </authorList>
    </citation>
    <scope>NUCLEOTIDE SEQUENCE [LARGE SCALE GENOMIC DNA]</scope>
    <source>
        <strain evidence="8">SH3</strain>
    </source>
</reference>
<evidence type="ECO:0000313" key="8">
    <source>
        <dbReference type="Proteomes" id="UP000007797"/>
    </source>
</evidence>
<gene>
    <name evidence="7" type="ORF">DFA_02411</name>
</gene>
<dbReference type="InterPro" id="IPR013126">
    <property type="entry name" value="Hsp_70_fam"/>
</dbReference>
<dbReference type="GeneID" id="14871099"/>
<dbReference type="PANTHER" id="PTHR14187">
    <property type="entry name" value="ALPHA KINASE/ELONGATION FACTOR 2 KINASE"/>
    <property type="match status" value="1"/>
</dbReference>
<keyword evidence="3" id="KW-0732">Signal</keyword>
<dbReference type="Pfam" id="PF00012">
    <property type="entry name" value="HSP70"/>
    <property type="match status" value="1"/>
</dbReference>
<keyword evidence="8" id="KW-1185">Reference proteome</keyword>
<dbReference type="EMBL" id="GL883016">
    <property type="protein sequence ID" value="EGG19163.1"/>
    <property type="molecule type" value="Genomic_DNA"/>
</dbReference>
<dbReference type="AlphaFoldDB" id="F4PZD4"/>
<dbReference type="PANTHER" id="PTHR14187:SF5">
    <property type="entry name" value="HEAT SHOCK 70 KDA PROTEIN 12A"/>
    <property type="match status" value="1"/>
</dbReference>
<evidence type="ECO:0000256" key="2">
    <source>
        <dbReference type="ARBA" id="ARBA00022525"/>
    </source>
</evidence>
<dbReference type="GO" id="GO:0140662">
    <property type="term" value="F:ATP-dependent protein folding chaperone"/>
    <property type="evidence" value="ECO:0007669"/>
    <property type="project" value="InterPro"/>
</dbReference>
<keyword evidence="2" id="KW-0964">Secreted</keyword>
<organism evidence="7 8">
    <name type="scientific">Cavenderia fasciculata</name>
    <name type="common">Slime mold</name>
    <name type="synonym">Dictyostelium fasciculatum</name>
    <dbReference type="NCBI Taxonomy" id="261658"/>
    <lineage>
        <taxon>Eukaryota</taxon>
        <taxon>Amoebozoa</taxon>
        <taxon>Evosea</taxon>
        <taxon>Eumycetozoa</taxon>
        <taxon>Dictyostelia</taxon>
        <taxon>Acytosteliales</taxon>
        <taxon>Cavenderiaceae</taxon>
        <taxon>Cavenderia</taxon>
    </lineage>
</organism>
<feature type="domain" description="Hemicentin-1-like von Willebrand factor A" evidence="6">
    <location>
        <begin position="586"/>
        <end position="680"/>
    </location>
</feature>
<dbReference type="InterPro" id="IPR043129">
    <property type="entry name" value="ATPase_NBD"/>
</dbReference>
<comment type="subcellular location">
    <subcellularLocation>
        <location evidence="1">Secreted</location>
    </subcellularLocation>
</comment>
<dbReference type="SUPFAM" id="SSF53067">
    <property type="entry name" value="Actin-like ATPase domain"/>
    <property type="match status" value="2"/>
</dbReference>
<dbReference type="InterPro" id="IPR036465">
    <property type="entry name" value="vWFA_dom_sf"/>
</dbReference>
<dbReference type="CDD" id="cd10229">
    <property type="entry name" value="ASKHA_NBD_HSP70_HSPA12"/>
    <property type="match status" value="1"/>
</dbReference>
<evidence type="ECO:0000256" key="1">
    <source>
        <dbReference type="ARBA" id="ARBA00004613"/>
    </source>
</evidence>
<dbReference type="Proteomes" id="UP000007797">
    <property type="component" value="Unassembled WGS sequence"/>
</dbReference>
<dbReference type="KEGG" id="dfa:DFA_02411"/>
<dbReference type="InterPro" id="IPR056861">
    <property type="entry name" value="HMCN1-like_VWA"/>
</dbReference>
<protein>
    <recommendedName>
        <fullName evidence="6">Hemicentin-1-like von Willebrand factor A domain-containing protein</fullName>
    </recommendedName>
</protein>
<evidence type="ECO:0000313" key="7">
    <source>
        <dbReference type="EMBL" id="EGG19163.1"/>
    </source>
</evidence>
<evidence type="ECO:0000256" key="4">
    <source>
        <dbReference type="ARBA" id="ARBA00022741"/>
    </source>
</evidence>
<dbReference type="Pfam" id="PF25106">
    <property type="entry name" value="VWA_4"/>
    <property type="match status" value="1"/>
</dbReference>
<dbReference type="OMA" id="TELQHMM"/>
<dbReference type="GO" id="GO:0005524">
    <property type="term" value="F:ATP binding"/>
    <property type="evidence" value="ECO:0007669"/>
    <property type="project" value="UniProtKB-KW"/>
</dbReference>
<dbReference type="STRING" id="1054147.F4PZD4"/>
<dbReference type="SUPFAM" id="SSF53300">
    <property type="entry name" value="vWA-like"/>
    <property type="match status" value="1"/>
</dbReference>
<dbReference type="OrthoDB" id="14962at2759"/>
<evidence type="ECO:0000259" key="6">
    <source>
        <dbReference type="Pfam" id="PF25106"/>
    </source>
</evidence>
<proteinExistence type="predicted"/>
<name>F4PZD4_CACFS</name>
<evidence type="ECO:0000256" key="5">
    <source>
        <dbReference type="ARBA" id="ARBA00022840"/>
    </source>
</evidence>